<keyword evidence="3" id="KW-1185">Reference proteome</keyword>
<sequence length="284" mass="31707">MLEAIRQPPLIFAISLTTRPNTTFMINPPVSEDLQLRKYLDNRTEIDELLRMENHKNTELLLPYPPDDVILSIGVVTASPNITPWIKGRLGLSGKGRRFSYTGCSNCHKALEADTTWVVMCPSCKDTGNFTITDESGSIEAMLTTPHIEIFLLFNPEEVKTNEEVGMDIHNDIAVALELSEVVAFVRLYDVRFRGVKETKVSIVKAYKGDENRNITIVLPNSPSPTLNKQPAVISVDSTISVPTTRLPDVTSTCCSKSETTLLPTNTEHDPEARDKRPKKKKIK</sequence>
<evidence type="ECO:0000256" key="1">
    <source>
        <dbReference type="SAM" id="MobiDB-lite"/>
    </source>
</evidence>
<evidence type="ECO:0000313" key="3">
    <source>
        <dbReference type="Proteomes" id="UP000235145"/>
    </source>
</evidence>
<accession>A0A9R1V0R0</accession>
<evidence type="ECO:0000313" key="2">
    <source>
        <dbReference type="EMBL" id="KAJ0197887.1"/>
    </source>
</evidence>
<feature type="region of interest" description="Disordered" evidence="1">
    <location>
        <begin position="261"/>
        <end position="284"/>
    </location>
</feature>
<dbReference type="Proteomes" id="UP000235145">
    <property type="component" value="Unassembled WGS sequence"/>
</dbReference>
<evidence type="ECO:0008006" key="4">
    <source>
        <dbReference type="Google" id="ProtNLM"/>
    </source>
</evidence>
<comment type="caution">
    <text evidence="2">The sequence shown here is derived from an EMBL/GenBank/DDBJ whole genome shotgun (WGS) entry which is preliminary data.</text>
</comment>
<dbReference type="EMBL" id="NBSK02000007">
    <property type="protein sequence ID" value="KAJ0197887.1"/>
    <property type="molecule type" value="Genomic_DNA"/>
</dbReference>
<dbReference type="Gene3D" id="2.40.50.140">
    <property type="entry name" value="Nucleic acid-binding proteins"/>
    <property type="match status" value="1"/>
</dbReference>
<dbReference type="InterPro" id="IPR012340">
    <property type="entry name" value="NA-bd_OB-fold"/>
</dbReference>
<proteinExistence type="predicted"/>
<protein>
    <recommendedName>
        <fullName evidence="4">Replication factor A C-terminal domain-containing protein</fullName>
    </recommendedName>
</protein>
<organism evidence="2 3">
    <name type="scientific">Lactuca sativa</name>
    <name type="common">Garden lettuce</name>
    <dbReference type="NCBI Taxonomy" id="4236"/>
    <lineage>
        <taxon>Eukaryota</taxon>
        <taxon>Viridiplantae</taxon>
        <taxon>Streptophyta</taxon>
        <taxon>Embryophyta</taxon>
        <taxon>Tracheophyta</taxon>
        <taxon>Spermatophyta</taxon>
        <taxon>Magnoliopsida</taxon>
        <taxon>eudicotyledons</taxon>
        <taxon>Gunneridae</taxon>
        <taxon>Pentapetalae</taxon>
        <taxon>asterids</taxon>
        <taxon>campanulids</taxon>
        <taxon>Asterales</taxon>
        <taxon>Asteraceae</taxon>
        <taxon>Cichorioideae</taxon>
        <taxon>Cichorieae</taxon>
        <taxon>Lactucinae</taxon>
        <taxon>Lactuca</taxon>
    </lineage>
</organism>
<dbReference type="SUPFAM" id="SSF50249">
    <property type="entry name" value="Nucleic acid-binding proteins"/>
    <property type="match status" value="1"/>
</dbReference>
<reference evidence="2 3" key="1">
    <citation type="journal article" date="2017" name="Nat. Commun.">
        <title>Genome assembly with in vitro proximity ligation data and whole-genome triplication in lettuce.</title>
        <authorList>
            <person name="Reyes-Chin-Wo S."/>
            <person name="Wang Z."/>
            <person name="Yang X."/>
            <person name="Kozik A."/>
            <person name="Arikit S."/>
            <person name="Song C."/>
            <person name="Xia L."/>
            <person name="Froenicke L."/>
            <person name="Lavelle D.O."/>
            <person name="Truco M.J."/>
            <person name="Xia R."/>
            <person name="Zhu S."/>
            <person name="Xu C."/>
            <person name="Xu H."/>
            <person name="Xu X."/>
            <person name="Cox K."/>
            <person name="Korf I."/>
            <person name="Meyers B.C."/>
            <person name="Michelmore R.W."/>
        </authorList>
    </citation>
    <scope>NUCLEOTIDE SEQUENCE [LARGE SCALE GENOMIC DNA]</scope>
    <source>
        <strain evidence="3">cv. Salinas</strain>
        <tissue evidence="2">Seedlings</tissue>
    </source>
</reference>
<gene>
    <name evidence="2" type="ORF">LSAT_V11C700381720</name>
</gene>
<name>A0A9R1V0R0_LACSA</name>
<dbReference type="AlphaFoldDB" id="A0A9R1V0R0"/>